<dbReference type="Pfam" id="PF13193">
    <property type="entry name" value="AMP-binding_C"/>
    <property type="match status" value="1"/>
</dbReference>
<dbReference type="Proteomes" id="UP000597761">
    <property type="component" value="Unassembled WGS sequence"/>
</dbReference>
<dbReference type="InterPro" id="IPR042099">
    <property type="entry name" value="ANL_N_sf"/>
</dbReference>
<dbReference type="NCBIfam" id="NF004837">
    <property type="entry name" value="PRK06187.1"/>
    <property type="match status" value="1"/>
</dbReference>
<organism evidence="3 4">
    <name type="scientific">Tersicoccus solisilvae</name>
    <dbReference type="NCBI Taxonomy" id="1882339"/>
    <lineage>
        <taxon>Bacteria</taxon>
        <taxon>Bacillati</taxon>
        <taxon>Actinomycetota</taxon>
        <taxon>Actinomycetes</taxon>
        <taxon>Micrococcales</taxon>
        <taxon>Micrococcaceae</taxon>
        <taxon>Tersicoccus</taxon>
    </lineage>
</organism>
<name>A0ABQ1P291_9MICC</name>
<keyword evidence="3" id="KW-0436">Ligase</keyword>
<dbReference type="InterPro" id="IPR045851">
    <property type="entry name" value="AMP-bd_C_sf"/>
</dbReference>
<accession>A0ABQ1P291</accession>
<dbReference type="GO" id="GO:0016874">
    <property type="term" value="F:ligase activity"/>
    <property type="evidence" value="ECO:0007669"/>
    <property type="project" value="UniProtKB-KW"/>
</dbReference>
<dbReference type="InterPro" id="IPR020845">
    <property type="entry name" value="AMP-binding_CS"/>
</dbReference>
<dbReference type="PANTHER" id="PTHR43767:SF11">
    <property type="entry name" value="MEDIUM-CHAIN-FATTY-ACID--COA LIGASE"/>
    <property type="match status" value="1"/>
</dbReference>
<evidence type="ECO:0000313" key="3">
    <source>
        <dbReference type="EMBL" id="GGC89657.1"/>
    </source>
</evidence>
<feature type="domain" description="AMP-binding enzyme C-terminal" evidence="2">
    <location>
        <begin position="450"/>
        <end position="525"/>
    </location>
</feature>
<gene>
    <name evidence="3" type="ORF">GCM10011512_15770</name>
</gene>
<proteinExistence type="predicted"/>
<dbReference type="Pfam" id="PF00501">
    <property type="entry name" value="AMP-binding"/>
    <property type="match status" value="1"/>
</dbReference>
<evidence type="ECO:0000259" key="2">
    <source>
        <dbReference type="Pfam" id="PF13193"/>
    </source>
</evidence>
<keyword evidence="4" id="KW-1185">Reference proteome</keyword>
<dbReference type="PANTHER" id="PTHR43767">
    <property type="entry name" value="LONG-CHAIN-FATTY-ACID--COA LIGASE"/>
    <property type="match status" value="1"/>
</dbReference>
<sequence>MLGLMQDHPLSMPLLVDRLEQRFARKTVVTSTVEGRTVATFAEVAERVRRLAGALDALAVPASAPVATLGWNSQRHLELYLAVPSAGRVLHTINQRLAPADIEYIVNDAADDVIVVDRSLLDALWPLVDRLPTVRHIVVMDDGAGPALPRDPRVVDYEALIASAAPAATLSVPDERSAAALCYTSGTTGRPKGVLYDHRSIVLHALSFLFADTFGLGEADVVMPIVPMFHANAWGLPYAAILAGASLVLPGRAATPGRLADLVEHERVTVSGAVTTVWLSMLPHLRGRDLAALRRLANGGGHLPLELARQYLDELGVPLVGTWGMTEASPLVTSARTPARTDVRPAGGTPPERLAALCAAGYPSPLVGVRLARADGTLAPHDGVASGELQINGPTVAAGYVGVDATDTITADGWLRTGDVGVIDPDGCVHVVDRLKDLIKSGGEWIGSAELENAVLTHPGVEEAAVVARPDETWGERPVAYVVERPGAGLTGAAIRSHLEGRVARWWIPEDVLIVTDIPRTPTGKIAKRQLREAGVTPPR</sequence>
<dbReference type="EMBL" id="BMJI01000007">
    <property type="protein sequence ID" value="GGC89657.1"/>
    <property type="molecule type" value="Genomic_DNA"/>
</dbReference>
<comment type="caution">
    <text evidence="3">The sequence shown here is derived from an EMBL/GenBank/DDBJ whole genome shotgun (WGS) entry which is preliminary data.</text>
</comment>
<protein>
    <submittedName>
        <fullName evidence="3">Long-chain-fatty-acid--CoA ligase</fullName>
    </submittedName>
</protein>
<reference evidence="4" key="1">
    <citation type="journal article" date="2019" name="Int. J. Syst. Evol. Microbiol.">
        <title>The Global Catalogue of Microorganisms (GCM) 10K type strain sequencing project: providing services to taxonomists for standard genome sequencing and annotation.</title>
        <authorList>
            <consortium name="The Broad Institute Genomics Platform"/>
            <consortium name="The Broad Institute Genome Sequencing Center for Infectious Disease"/>
            <person name="Wu L."/>
            <person name="Ma J."/>
        </authorList>
    </citation>
    <scope>NUCLEOTIDE SEQUENCE [LARGE SCALE GENOMIC DNA]</scope>
    <source>
        <strain evidence="4">CGMCC 1.15480</strain>
    </source>
</reference>
<evidence type="ECO:0000259" key="1">
    <source>
        <dbReference type="Pfam" id="PF00501"/>
    </source>
</evidence>
<dbReference type="Gene3D" id="3.30.300.30">
    <property type="match status" value="1"/>
</dbReference>
<dbReference type="InterPro" id="IPR050237">
    <property type="entry name" value="ATP-dep_AMP-bd_enzyme"/>
</dbReference>
<evidence type="ECO:0000313" key="4">
    <source>
        <dbReference type="Proteomes" id="UP000597761"/>
    </source>
</evidence>
<dbReference type="SUPFAM" id="SSF56801">
    <property type="entry name" value="Acetyl-CoA synthetase-like"/>
    <property type="match status" value="1"/>
</dbReference>
<dbReference type="InterPro" id="IPR000873">
    <property type="entry name" value="AMP-dep_synth/lig_dom"/>
</dbReference>
<dbReference type="PROSITE" id="PS00455">
    <property type="entry name" value="AMP_BINDING"/>
    <property type="match status" value="1"/>
</dbReference>
<dbReference type="Gene3D" id="3.40.50.12780">
    <property type="entry name" value="N-terminal domain of ligase-like"/>
    <property type="match status" value="1"/>
</dbReference>
<feature type="domain" description="AMP-dependent synthetase/ligase" evidence="1">
    <location>
        <begin position="21"/>
        <end position="400"/>
    </location>
</feature>
<dbReference type="InterPro" id="IPR025110">
    <property type="entry name" value="AMP-bd_C"/>
</dbReference>